<dbReference type="Gene3D" id="3.40.50.360">
    <property type="match status" value="1"/>
</dbReference>
<sequence>MHVLTVFDHPQRKNFPGTVLDSFVEGIVQAGHTAEVADLHAEGFDPRFTVEDHAHFWGGPRPADAAREAARIDAADAIALVFPVYWWSFPALMKGWIDRVFTAGWAYSVDPQSNTRGHLVDKPVMLIGTGGTRPTTYAKYGYREAMRTQIDVGIFGFCGMTDVETHLLLDVDGDANAERRAGYLIEARALGAGLVAPDRIPKRVQHGAVRSAA</sequence>
<proteinExistence type="inferred from homology"/>
<gene>
    <name evidence="4" type="ORF">AVDCRST_MAG86-2981</name>
</gene>
<organism evidence="4">
    <name type="scientific">uncultured Truepera sp</name>
    <dbReference type="NCBI Taxonomy" id="543023"/>
    <lineage>
        <taxon>Bacteria</taxon>
        <taxon>Thermotogati</taxon>
        <taxon>Deinococcota</taxon>
        <taxon>Deinococci</taxon>
        <taxon>Trueperales</taxon>
        <taxon>Trueperaceae</taxon>
        <taxon>Truepera</taxon>
        <taxon>environmental samples</taxon>
    </lineage>
</organism>
<evidence type="ECO:0000256" key="2">
    <source>
        <dbReference type="ARBA" id="ARBA00023002"/>
    </source>
</evidence>
<dbReference type="Pfam" id="PF02525">
    <property type="entry name" value="Flavodoxin_2"/>
    <property type="match status" value="1"/>
</dbReference>
<dbReference type="AlphaFoldDB" id="A0A6J4VM58"/>
<reference evidence="4" key="1">
    <citation type="submission" date="2020-02" db="EMBL/GenBank/DDBJ databases">
        <authorList>
            <person name="Meier V. D."/>
        </authorList>
    </citation>
    <scope>NUCLEOTIDE SEQUENCE</scope>
    <source>
        <strain evidence="4">AVDCRST_MAG86</strain>
    </source>
</reference>
<dbReference type="PANTHER" id="PTHR10204">
    <property type="entry name" value="NAD P H OXIDOREDUCTASE-RELATED"/>
    <property type="match status" value="1"/>
</dbReference>
<dbReference type="InterPro" id="IPR029039">
    <property type="entry name" value="Flavoprotein-like_sf"/>
</dbReference>
<dbReference type="GO" id="GO:0005829">
    <property type="term" value="C:cytosol"/>
    <property type="evidence" value="ECO:0007669"/>
    <property type="project" value="TreeGrafter"/>
</dbReference>
<comment type="similarity">
    <text evidence="1">Belongs to the NAD(P)H dehydrogenase (quinone) family.</text>
</comment>
<evidence type="ECO:0000256" key="1">
    <source>
        <dbReference type="ARBA" id="ARBA00006252"/>
    </source>
</evidence>
<name>A0A6J4VM58_9DEIN</name>
<dbReference type="GO" id="GO:0003955">
    <property type="term" value="F:NAD(P)H dehydrogenase (quinone) activity"/>
    <property type="evidence" value="ECO:0007669"/>
    <property type="project" value="TreeGrafter"/>
</dbReference>
<feature type="domain" description="Flavodoxin-like fold" evidence="3">
    <location>
        <begin position="1"/>
        <end position="187"/>
    </location>
</feature>
<dbReference type="SUPFAM" id="SSF52218">
    <property type="entry name" value="Flavoproteins"/>
    <property type="match status" value="1"/>
</dbReference>
<dbReference type="InterPro" id="IPR051545">
    <property type="entry name" value="NAD(P)H_dehydrogenase_qn"/>
</dbReference>
<protein>
    <submittedName>
        <fullName evidence="4">NAD(P)H oxidoreductase YrkL @ Putative NADPH-quinone reductase (Modulator of drug activity B) @ Flavodoxin 2</fullName>
    </submittedName>
</protein>
<dbReference type="InterPro" id="IPR003680">
    <property type="entry name" value="Flavodoxin_fold"/>
</dbReference>
<accession>A0A6J4VM58</accession>
<dbReference type="EMBL" id="CADCWP010000271">
    <property type="protein sequence ID" value="CAA9582399.1"/>
    <property type="molecule type" value="Genomic_DNA"/>
</dbReference>
<dbReference type="PANTHER" id="PTHR10204:SF34">
    <property type="entry name" value="NAD(P)H DEHYDROGENASE [QUINONE] 1 ISOFORM 1"/>
    <property type="match status" value="1"/>
</dbReference>
<keyword evidence="2" id="KW-0560">Oxidoreductase</keyword>
<evidence type="ECO:0000259" key="3">
    <source>
        <dbReference type="Pfam" id="PF02525"/>
    </source>
</evidence>
<evidence type="ECO:0000313" key="4">
    <source>
        <dbReference type="EMBL" id="CAA9582399.1"/>
    </source>
</evidence>